<dbReference type="PANTHER" id="PTHR31206:SF9">
    <property type="entry name" value="PROTEIN FAM177B"/>
    <property type="match status" value="1"/>
</dbReference>
<dbReference type="Proteomes" id="UP000193380">
    <property type="component" value="Chromosome 8"/>
</dbReference>
<dbReference type="InterPro" id="IPR028260">
    <property type="entry name" value="FAM177"/>
</dbReference>
<dbReference type="AlphaFoldDB" id="A0A060X223"/>
<sequence>MFSFIFFFLASKWRKCIYSELRKHLYSTDSSTRKGKHFLQGRMSESFKERRVIHFSSGETLEEDNSEEEEDTSHEQVFREPEDMLKLPWKAYTWSLGRKSLRTCDFLGEKLAGLLGLNTAKYQYAVDEYQRSIKTTASKETECSYEEGTERIHLSSRMSSEYGATSSHRPPAGSQASQNIEHRTTGSHNKGYQNDNEH</sequence>
<evidence type="ECO:0000256" key="1">
    <source>
        <dbReference type="SAM" id="MobiDB-lite"/>
    </source>
</evidence>
<reference evidence="2 3" key="1">
    <citation type="journal article" date="2014" name="Nat. Commun.">
        <title>The rainbow trout genome provides novel insights into evolution after whole-genome duplication in vertebrates.</title>
        <authorList>
            <person name="Berthelot C."/>
            <person name="Brunet F."/>
            <person name="Chalopin D."/>
            <person name="Juanchich A."/>
            <person name="Bernard M."/>
            <person name="Noel B."/>
            <person name="Bento P."/>
            <person name="Da Silva C."/>
            <person name="Labadie K."/>
            <person name="Alberti A."/>
            <person name="Aury J.M."/>
            <person name="Louis A."/>
            <person name="Dehais P."/>
            <person name="Bardou P."/>
            <person name="Montfort J."/>
            <person name="Klopp C."/>
            <person name="Cabau C."/>
            <person name="Gaspin C."/>
            <person name="Thorgaard G.H."/>
            <person name="Boussaha M."/>
            <person name="Quillet E."/>
            <person name="Guyomard R."/>
            <person name="Galiana D."/>
            <person name="Bobe J."/>
            <person name="Volff J.N."/>
            <person name="Genet C."/>
            <person name="Wincker P."/>
            <person name="Jaillon O."/>
            <person name="Roest Crollius H."/>
            <person name="Guiguen Y."/>
        </authorList>
    </citation>
    <scope>NUCLEOTIDE SEQUENCE [LARGE SCALE GENOMIC DNA]</scope>
</reference>
<proteinExistence type="predicted"/>
<feature type="compositionally biased region" description="Basic and acidic residues" evidence="1">
    <location>
        <begin position="144"/>
        <end position="153"/>
    </location>
</feature>
<dbReference type="EMBL" id="FR904765">
    <property type="protein sequence ID" value="CDQ71374.1"/>
    <property type="molecule type" value="Genomic_DNA"/>
</dbReference>
<dbReference type="PaxDb" id="8022-A0A060X223"/>
<organism evidence="2 3">
    <name type="scientific">Oncorhynchus mykiss</name>
    <name type="common">Rainbow trout</name>
    <name type="synonym">Salmo gairdneri</name>
    <dbReference type="NCBI Taxonomy" id="8022"/>
    <lineage>
        <taxon>Eukaryota</taxon>
        <taxon>Metazoa</taxon>
        <taxon>Chordata</taxon>
        <taxon>Craniata</taxon>
        <taxon>Vertebrata</taxon>
        <taxon>Euteleostomi</taxon>
        <taxon>Actinopterygii</taxon>
        <taxon>Neopterygii</taxon>
        <taxon>Teleostei</taxon>
        <taxon>Protacanthopterygii</taxon>
        <taxon>Salmoniformes</taxon>
        <taxon>Salmonidae</taxon>
        <taxon>Salmoninae</taxon>
        <taxon>Oncorhynchus</taxon>
    </lineage>
</organism>
<feature type="compositionally biased region" description="Polar residues" evidence="1">
    <location>
        <begin position="186"/>
        <end position="198"/>
    </location>
</feature>
<gene>
    <name evidence="2" type="ORF">GSONMT00019389001</name>
</gene>
<name>A0A060X223_ONCMY</name>
<accession>A0A060X223</accession>
<protein>
    <recommendedName>
        <fullName evidence="4">Family with sequence similarity 177 member A1</fullName>
    </recommendedName>
</protein>
<feature type="compositionally biased region" description="Polar residues" evidence="1">
    <location>
        <begin position="156"/>
        <end position="179"/>
    </location>
</feature>
<evidence type="ECO:0008006" key="4">
    <source>
        <dbReference type="Google" id="ProtNLM"/>
    </source>
</evidence>
<dbReference type="PANTHER" id="PTHR31206">
    <property type="entry name" value="LP10445P"/>
    <property type="match status" value="1"/>
</dbReference>
<feature type="region of interest" description="Disordered" evidence="1">
    <location>
        <begin position="144"/>
        <end position="198"/>
    </location>
</feature>
<evidence type="ECO:0000313" key="3">
    <source>
        <dbReference type="Proteomes" id="UP000193380"/>
    </source>
</evidence>
<evidence type="ECO:0000313" key="2">
    <source>
        <dbReference type="EMBL" id="CDQ71374.1"/>
    </source>
</evidence>
<dbReference type="Pfam" id="PF14774">
    <property type="entry name" value="FAM177"/>
    <property type="match status" value="1"/>
</dbReference>